<comment type="caution">
    <text evidence="2">The sequence shown here is derived from an EMBL/GenBank/DDBJ whole genome shotgun (WGS) entry which is preliminary data.</text>
</comment>
<sequence>MVSRAKDRFLVFGDMDLFELQPRSTPSGLLAHYLFSDAQNALSFAYKKRPDLALSGVQIKSLHGPEQHDEFLRSVFERVTKKIMIVSPWISLKRMEQTGFLSSMAEARQRGINIVVVTDKDFNTGHRDGEIEQERKLKLSEALVHLQSSGIETRLVNRVHSKIVISDDNLLCVGSFNWFSASRDDWNARYDTSLIYRGKNLNAEIDIIKSCLQQRLLQS</sequence>
<proteinExistence type="predicted"/>
<dbReference type="GO" id="GO:0003824">
    <property type="term" value="F:catalytic activity"/>
    <property type="evidence" value="ECO:0007669"/>
    <property type="project" value="InterPro"/>
</dbReference>
<evidence type="ECO:0000259" key="1">
    <source>
        <dbReference type="PROSITE" id="PS50035"/>
    </source>
</evidence>
<evidence type="ECO:0000313" key="2">
    <source>
        <dbReference type="EMBL" id="CDG97205.1"/>
    </source>
</evidence>
<feature type="domain" description="PLD phosphodiesterase" evidence="1">
    <location>
        <begin position="155"/>
        <end position="182"/>
    </location>
</feature>
<dbReference type="InterPro" id="IPR001736">
    <property type="entry name" value="PLipase_D/transphosphatidylase"/>
</dbReference>
<dbReference type="Proteomes" id="UP000028511">
    <property type="component" value="Unassembled WGS sequence"/>
</dbReference>
<accession>A0A077NH93</accession>
<protein>
    <submittedName>
        <fullName evidence="2">Putative frameshift suppressor KpLE2 phage-like element</fullName>
    </submittedName>
</protein>
<dbReference type="InterPro" id="IPR025202">
    <property type="entry name" value="PLD-like_dom"/>
</dbReference>
<reference evidence="2" key="1">
    <citation type="submission" date="2013-07" db="EMBL/GenBank/DDBJ databases">
        <title>Sub-species coevolution in mutualistic symbiosis.</title>
        <authorList>
            <person name="Murfin K."/>
            <person name="Klassen J."/>
            <person name="Lee M."/>
            <person name="Forst S."/>
            <person name="Stock P."/>
            <person name="Goodrich-Blair H."/>
        </authorList>
    </citation>
    <scope>NUCLEOTIDE SEQUENCE [LARGE SCALE GENOMIC DNA]</scope>
    <source>
        <strain evidence="2">Puntauvense</strain>
    </source>
</reference>
<dbReference type="SUPFAM" id="SSF56024">
    <property type="entry name" value="Phospholipase D/nuclease"/>
    <property type="match status" value="1"/>
</dbReference>
<dbReference type="PROSITE" id="PS50035">
    <property type="entry name" value="PLD"/>
    <property type="match status" value="1"/>
</dbReference>
<dbReference type="SMART" id="SM00155">
    <property type="entry name" value="PLDc"/>
    <property type="match status" value="1"/>
</dbReference>
<dbReference type="Pfam" id="PF13091">
    <property type="entry name" value="PLDc_2"/>
    <property type="match status" value="1"/>
</dbReference>
<gene>
    <name evidence="2" type="ORF">XBP1_2510002</name>
</gene>
<name>A0A077NH93_XENBV</name>
<organism evidence="2">
    <name type="scientific">Xenorhabdus bovienii str. puntauvense</name>
    <dbReference type="NCBI Taxonomy" id="1398201"/>
    <lineage>
        <taxon>Bacteria</taxon>
        <taxon>Pseudomonadati</taxon>
        <taxon>Pseudomonadota</taxon>
        <taxon>Gammaproteobacteria</taxon>
        <taxon>Enterobacterales</taxon>
        <taxon>Morganellaceae</taxon>
        <taxon>Xenorhabdus</taxon>
    </lineage>
</organism>
<dbReference type="GO" id="GO:0006793">
    <property type="term" value="P:phosphorus metabolic process"/>
    <property type="evidence" value="ECO:0007669"/>
    <property type="project" value="UniProtKB-ARBA"/>
</dbReference>
<dbReference type="AlphaFoldDB" id="A0A077NH93"/>
<dbReference type="HOGENOM" id="CLU_109852_0_0_6"/>
<dbReference type="EMBL" id="CBSW010000170">
    <property type="protein sequence ID" value="CDG97205.1"/>
    <property type="molecule type" value="Genomic_DNA"/>
</dbReference>
<dbReference type="Gene3D" id="3.30.870.10">
    <property type="entry name" value="Endonuclease Chain A"/>
    <property type="match status" value="1"/>
</dbReference>